<reference evidence="1 2" key="1">
    <citation type="journal article" date="2013" name="PLoS Genet.">
        <title>Comparative genome structure, secondary metabolite, and effector coding capacity across Cochliobolus pathogens.</title>
        <authorList>
            <person name="Condon B.J."/>
            <person name="Leng Y."/>
            <person name="Wu D."/>
            <person name="Bushley K.E."/>
            <person name="Ohm R.A."/>
            <person name="Otillar R."/>
            <person name="Martin J."/>
            <person name="Schackwitz W."/>
            <person name="Grimwood J."/>
            <person name="MohdZainudin N."/>
            <person name="Xue C."/>
            <person name="Wang R."/>
            <person name="Manning V.A."/>
            <person name="Dhillon B."/>
            <person name="Tu Z.J."/>
            <person name="Steffenson B.J."/>
            <person name="Salamov A."/>
            <person name="Sun H."/>
            <person name="Lowry S."/>
            <person name="LaButti K."/>
            <person name="Han J."/>
            <person name="Copeland A."/>
            <person name="Lindquist E."/>
            <person name="Barry K."/>
            <person name="Schmutz J."/>
            <person name="Baker S.E."/>
            <person name="Ciuffetti L.M."/>
            <person name="Grigoriev I.V."/>
            <person name="Zhong S."/>
            <person name="Turgeon B.G."/>
        </authorList>
    </citation>
    <scope>NUCLEOTIDE SEQUENCE [LARGE SCALE GENOMIC DNA]</scope>
    <source>
        <strain evidence="1 2">ATCC 44560</strain>
    </source>
</reference>
<sequence>MSKPNRPHPGPKPRSWDHPKCRAKRRYAKYRHKPPLILSPPLPQSSANTIHLRLLFRVPIKDCPAPDFLFDPFIKLFLAK</sequence>
<keyword evidence="2" id="KW-1185">Reference proteome</keyword>
<dbReference type="RefSeq" id="XP_007689087.1">
    <property type="nucleotide sequence ID" value="XM_007690897.1"/>
</dbReference>
<dbReference type="Proteomes" id="UP000054032">
    <property type="component" value="Unassembled WGS sequence"/>
</dbReference>
<dbReference type="AlphaFoldDB" id="W6ZLA3"/>
<accession>W6ZLA3</accession>
<dbReference type="HOGENOM" id="CLU_2589386_0_0_1"/>
<organism evidence="1 2">
    <name type="scientific">Bipolaris oryzae ATCC 44560</name>
    <dbReference type="NCBI Taxonomy" id="930090"/>
    <lineage>
        <taxon>Eukaryota</taxon>
        <taxon>Fungi</taxon>
        <taxon>Dikarya</taxon>
        <taxon>Ascomycota</taxon>
        <taxon>Pezizomycotina</taxon>
        <taxon>Dothideomycetes</taxon>
        <taxon>Pleosporomycetidae</taxon>
        <taxon>Pleosporales</taxon>
        <taxon>Pleosporineae</taxon>
        <taxon>Pleosporaceae</taxon>
        <taxon>Bipolaris</taxon>
    </lineage>
</organism>
<dbReference type="GeneID" id="19129245"/>
<evidence type="ECO:0000313" key="1">
    <source>
        <dbReference type="EMBL" id="EUC44371.1"/>
    </source>
</evidence>
<protein>
    <submittedName>
        <fullName evidence="1">Uncharacterized protein</fullName>
    </submittedName>
</protein>
<evidence type="ECO:0000313" key="2">
    <source>
        <dbReference type="Proteomes" id="UP000054032"/>
    </source>
</evidence>
<proteinExistence type="predicted"/>
<name>W6ZLA3_COCMI</name>
<dbReference type="EMBL" id="KI964005">
    <property type="protein sequence ID" value="EUC44371.1"/>
    <property type="molecule type" value="Genomic_DNA"/>
</dbReference>
<gene>
    <name evidence="1" type="ORF">COCMIDRAFT_98365</name>
</gene>
<dbReference type="KEGG" id="bor:COCMIDRAFT_98365"/>